<feature type="compositionally biased region" description="Low complexity" evidence="1">
    <location>
        <begin position="259"/>
        <end position="282"/>
    </location>
</feature>
<reference evidence="3" key="1">
    <citation type="submission" date="2020-01" db="EMBL/GenBank/DDBJ databases">
        <authorList>
            <person name="Mishra B."/>
        </authorList>
    </citation>
    <scope>NUCLEOTIDE SEQUENCE [LARGE SCALE GENOMIC DNA]</scope>
</reference>
<name>A0A6D2J6J5_9BRAS</name>
<dbReference type="CDD" id="cd04481">
    <property type="entry name" value="RPA1_DBD_B_like"/>
    <property type="match status" value="1"/>
</dbReference>
<sequence>MANLSRLNQLNPRRSNWEVMVKILKKWVEIRQYQPDVLHFLLKDRQRTKVHAYVKVDRELFQYFNQRMYEGQWKILKRFIVVNAPESVGRFADNPFELIINEHTDLDSAQGTDLPHYMEFEDFKRVKAGQRLTPNPLDFIGYLDSVTKPTWVHDATFTLTDEKTTARIECGLKDTSGTSIKCVAYGELALQINDRWFKNGHNEVIMTLRDWKLAYSTRTGEYKIKSIPGISRFEFNADLYDVDAFRWKYFVLEEKNSADDQSSSSSSDLSVSSTSSDSSGSDESGGGAGPSGTASNGSGDATEVIIID</sequence>
<proteinExistence type="predicted"/>
<keyword evidence="4" id="KW-1185">Reference proteome</keyword>
<dbReference type="Proteomes" id="UP000467841">
    <property type="component" value="Unassembled WGS sequence"/>
</dbReference>
<accession>A0A6D2J6J5</accession>
<dbReference type="Pfam" id="PF02721">
    <property type="entry name" value="DUF223"/>
    <property type="match status" value="1"/>
</dbReference>
<evidence type="ECO:0000259" key="2">
    <source>
        <dbReference type="Pfam" id="PF02721"/>
    </source>
</evidence>
<organism evidence="3 4">
    <name type="scientific">Microthlaspi erraticum</name>
    <dbReference type="NCBI Taxonomy" id="1685480"/>
    <lineage>
        <taxon>Eukaryota</taxon>
        <taxon>Viridiplantae</taxon>
        <taxon>Streptophyta</taxon>
        <taxon>Embryophyta</taxon>
        <taxon>Tracheophyta</taxon>
        <taxon>Spermatophyta</taxon>
        <taxon>Magnoliopsida</taxon>
        <taxon>eudicotyledons</taxon>
        <taxon>Gunneridae</taxon>
        <taxon>Pentapetalae</taxon>
        <taxon>rosids</taxon>
        <taxon>malvids</taxon>
        <taxon>Brassicales</taxon>
        <taxon>Brassicaceae</taxon>
        <taxon>Coluteocarpeae</taxon>
        <taxon>Microthlaspi</taxon>
    </lineage>
</organism>
<feature type="domain" description="Replication protein A 70 kDa DNA-binding subunit B/D first OB fold" evidence="2">
    <location>
        <begin position="5"/>
        <end position="107"/>
    </location>
</feature>
<dbReference type="Gene3D" id="2.40.50.140">
    <property type="entry name" value="Nucleic acid-binding proteins"/>
    <property type="match status" value="2"/>
</dbReference>
<evidence type="ECO:0000313" key="3">
    <source>
        <dbReference type="EMBL" id="CAA7032679.1"/>
    </source>
</evidence>
<dbReference type="OrthoDB" id="10664426at2759"/>
<protein>
    <recommendedName>
        <fullName evidence="2">Replication protein A 70 kDa DNA-binding subunit B/D first OB fold domain-containing protein</fullName>
    </recommendedName>
</protein>
<dbReference type="InterPro" id="IPR003871">
    <property type="entry name" value="RFA1B/D_OB_1st"/>
</dbReference>
<dbReference type="InterPro" id="IPR012340">
    <property type="entry name" value="NA-bd_OB-fold"/>
</dbReference>
<evidence type="ECO:0000313" key="4">
    <source>
        <dbReference type="Proteomes" id="UP000467841"/>
    </source>
</evidence>
<comment type="caution">
    <text evidence="3">The sequence shown here is derived from an EMBL/GenBank/DDBJ whole genome shotgun (WGS) entry which is preliminary data.</text>
</comment>
<dbReference type="AlphaFoldDB" id="A0A6D2J6J5"/>
<dbReference type="EMBL" id="CACVBM020001126">
    <property type="protein sequence ID" value="CAA7032679.1"/>
    <property type="molecule type" value="Genomic_DNA"/>
</dbReference>
<feature type="region of interest" description="Disordered" evidence="1">
    <location>
        <begin position="258"/>
        <end position="308"/>
    </location>
</feature>
<evidence type="ECO:0000256" key="1">
    <source>
        <dbReference type="SAM" id="MobiDB-lite"/>
    </source>
</evidence>
<gene>
    <name evidence="3" type="ORF">MERR_LOCUS19914</name>
</gene>
<dbReference type="SUPFAM" id="SSF50249">
    <property type="entry name" value="Nucleic acid-binding proteins"/>
    <property type="match status" value="2"/>
</dbReference>